<dbReference type="Proteomes" id="UP000236291">
    <property type="component" value="Unassembled WGS sequence"/>
</dbReference>
<accession>A0A2K3PEC0</accession>
<name>A0A2K3PEC0_TRIPR</name>
<protein>
    <submittedName>
        <fullName evidence="1">Uncharacterized protein</fullName>
    </submittedName>
</protein>
<sequence length="313" mass="35472">MDSLPSVSPSMVLPPTNPFRRNTRRLSLFSRHPRLPPRLFSAPRFRTRRRKDVSCNVGSVGGTAGEDDEVEKALHMDGTIPGSSDEFLKRVSSRAYDMRRNLHQSFDSSSYDDELKPSSTELNLAPTWGTQSLHPHSLFRWIKSGIVVIWSLITCILRNRVLDDNPWREASKPVYVLTQKENQLCTMKTRRNISEVERELGLLFSKGSNRRAAIGNQSKQAKGGTKFPMQVEDIREGVLVFEDENEAAKYCDLLQGGCEGVAEIDASSIFDLCKKMRALAVLFRRGRTPPVPENLKLNLRARKRSLEDQDDLI</sequence>
<dbReference type="AlphaFoldDB" id="A0A2K3PEC0"/>
<evidence type="ECO:0000313" key="1">
    <source>
        <dbReference type="EMBL" id="PNY13632.1"/>
    </source>
</evidence>
<dbReference type="STRING" id="57577.A0A2K3PEC0"/>
<gene>
    <name evidence="1" type="ORF">L195_g010290</name>
</gene>
<dbReference type="EMBL" id="ASHM01006222">
    <property type="protein sequence ID" value="PNY13632.1"/>
    <property type="molecule type" value="Genomic_DNA"/>
</dbReference>
<dbReference type="PANTHER" id="PTHR37178">
    <property type="entry name" value="PLANT/PROTEIN"/>
    <property type="match status" value="1"/>
</dbReference>
<organism evidence="1 2">
    <name type="scientific">Trifolium pratense</name>
    <name type="common">Red clover</name>
    <dbReference type="NCBI Taxonomy" id="57577"/>
    <lineage>
        <taxon>Eukaryota</taxon>
        <taxon>Viridiplantae</taxon>
        <taxon>Streptophyta</taxon>
        <taxon>Embryophyta</taxon>
        <taxon>Tracheophyta</taxon>
        <taxon>Spermatophyta</taxon>
        <taxon>Magnoliopsida</taxon>
        <taxon>eudicotyledons</taxon>
        <taxon>Gunneridae</taxon>
        <taxon>Pentapetalae</taxon>
        <taxon>rosids</taxon>
        <taxon>fabids</taxon>
        <taxon>Fabales</taxon>
        <taxon>Fabaceae</taxon>
        <taxon>Papilionoideae</taxon>
        <taxon>50 kb inversion clade</taxon>
        <taxon>NPAAA clade</taxon>
        <taxon>Hologalegina</taxon>
        <taxon>IRL clade</taxon>
        <taxon>Trifolieae</taxon>
        <taxon>Trifolium</taxon>
    </lineage>
</organism>
<comment type="caution">
    <text evidence="1">The sequence shown here is derived from an EMBL/GenBank/DDBJ whole genome shotgun (WGS) entry which is preliminary data.</text>
</comment>
<reference evidence="1 2" key="1">
    <citation type="journal article" date="2014" name="Am. J. Bot.">
        <title>Genome assembly and annotation for red clover (Trifolium pratense; Fabaceae).</title>
        <authorList>
            <person name="Istvanek J."/>
            <person name="Jaros M."/>
            <person name="Krenek A."/>
            <person name="Repkova J."/>
        </authorList>
    </citation>
    <scope>NUCLEOTIDE SEQUENCE [LARGE SCALE GENOMIC DNA]</scope>
    <source>
        <strain evidence="2">cv. Tatra</strain>
        <tissue evidence="1">Young leaves</tissue>
    </source>
</reference>
<dbReference type="PANTHER" id="PTHR37178:SF1">
    <property type="entry name" value="PLANT_PROTEIN"/>
    <property type="match status" value="1"/>
</dbReference>
<evidence type="ECO:0000313" key="2">
    <source>
        <dbReference type="Proteomes" id="UP000236291"/>
    </source>
</evidence>
<proteinExistence type="predicted"/>
<reference evidence="1 2" key="2">
    <citation type="journal article" date="2017" name="Front. Plant Sci.">
        <title>Gene Classification and Mining of Molecular Markers Useful in Red Clover (Trifolium pratense) Breeding.</title>
        <authorList>
            <person name="Istvanek J."/>
            <person name="Dluhosova J."/>
            <person name="Dluhos P."/>
            <person name="Patkova L."/>
            <person name="Nedelnik J."/>
            <person name="Repkova J."/>
        </authorList>
    </citation>
    <scope>NUCLEOTIDE SEQUENCE [LARGE SCALE GENOMIC DNA]</scope>
    <source>
        <strain evidence="2">cv. Tatra</strain>
        <tissue evidence="1">Young leaves</tissue>
    </source>
</reference>